<organism evidence="1 2">
    <name type="scientific">Nibea albiflora</name>
    <name type="common">Yellow drum</name>
    <name type="synonym">Corvina albiflora</name>
    <dbReference type="NCBI Taxonomy" id="240163"/>
    <lineage>
        <taxon>Eukaryota</taxon>
        <taxon>Metazoa</taxon>
        <taxon>Chordata</taxon>
        <taxon>Craniata</taxon>
        <taxon>Vertebrata</taxon>
        <taxon>Euteleostomi</taxon>
        <taxon>Actinopterygii</taxon>
        <taxon>Neopterygii</taxon>
        <taxon>Teleostei</taxon>
        <taxon>Neoteleostei</taxon>
        <taxon>Acanthomorphata</taxon>
        <taxon>Eupercaria</taxon>
        <taxon>Sciaenidae</taxon>
        <taxon>Nibea</taxon>
    </lineage>
</organism>
<accession>A0ACB7FG41</accession>
<dbReference type="Proteomes" id="UP000805704">
    <property type="component" value="Chromosome 13"/>
</dbReference>
<protein>
    <submittedName>
        <fullName evidence="1">Uncharacterized protein</fullName>
    </submittedName>
</protein>
<proteinExistence type="predicted"/>
<comment type="caution">
    <text evidence="1">The sequence shown here is derived from an EMBL/GenBank/DDBJ whole genome shotgun (WGS) entry which is preliminary data.</text>
</comment>
<name>A0ACB7FG41_NIBAL</name>
<evidence type="ECO:0000313" key="2">
    <source>
        <dbReference type="Proteomes" id="UP000805704"/>
    </source>
</evidence>
<dbReference type="EMBL" id="CM024801">
    <property type="protein sequence ID" value="KAG8012021.1"/>
    <property type="molecule type" value="Genomic_DNA"/>
</dbReference>
<reference evidence="1" key="1">
    <citation type="submission" date="2020-04" db="EMBL/GenBank/DDBJ databases">
        <title>A chromosome-scale assembly and high-density genetic map of the yellow drum (Nibea albiflora) genome.</title>
        <authorList>
            <person name="Xu D."/>
            <person name="Zhang W."/>
            <person name="Chen R."/>
            <person name="Tan P."/>
            <person name="Wang L."/>
            <person name="Song H."/>
            <person name="Tian L."/>
            <person name="Zhu Q."/>
            <person name="Wang B."/>
        </authorList>
    </citation>
    <scope>NUCLEOTIDE SEQUENCE</scope>
    <source>
        <strain evidence="1">ZJHYS-2018</strain>
    </source>
</reference>
<gene>
    <name evidence="1" type="ORF">GBF38_004452</name>
</gene>
<keyword evidence="2" id="KW-1185">Reference proteome</keyword>
<evidence type="ECO:0000313" key="1">
    <source>
        <dbReference type="EMBL" id="KAG8012021.1"/>
    </source>
</evidence>
<sequence length="522" mass="57609">MASKALVAMTPPSEYMNILIKLSARLPSPRERCCHNRLHGQLLQIKAVLERALCTVRLGCHPSTNKPSASYAADLKWACQIWDNFSAATPDLKLSLVTWVVDERGWQEASLGEAIQRVLQSNLREALLSHSVEYRRAYLAALVAAMARGDSALPRHHLQSAPLEEPVLPECLDLLLRDMEDQRGGPEYLSQALSAASLLLSQCPDSRFDMFYCLVTLLWNTLTCSSDFLLIFVQISMKMSLFRRLCNVLECQRSPDAPEALRMACAGALCVAPLINLREHSAAIMSRLISTGLCLLQDQSQQVRMKAACFASMLHHVRRGESQRSIYLMQVNQALLLLLDTLLEECWDTPGTLEVLLFNLPQSDLRSVLREASETAWLTDTPNPGSGTEPEYMDGAECCTGGGEPCSLQKTPARYDISLSVYANDLCYVVIAYSLLSLSLAETLTPDWLALLMDPCVHSTLCGLLARAAFLLRLLKTSDDLRCFCDPSSLHTSLQDVYSLLVQNGVHFASTLTAAVAGELPA</sequence>